<evidence type="ECO:0008006" key="4">
    <source>
        <dbReference type="Google" id="ProtNLM"/>
    </source>
</evidence>
<dbReference type="EMBL" id="LRDC01000001">
    <property type="protein sequence ID" value="KVX03492.1"/>
    <property type="molecule type" value="Genomic_DNA"/>
</dbReference>
<accession>A0A106C3D0</accession>
<keyword evidence="1" id="KW-0732">Signal</keyword>
<sequence>MQLWQKVTVLSSLILFPFAASAVPVTDEVDIGGAVRVNYGWKDYDNNSKLEFELFRADVNYKSKDGLFASAQYRWYENMDVVHHAYMGYQFDEAQSVQVGVTQVPFGLLPYAAHSFWFGATYYLGFEDDYDAGIHYKNEQDGWRYDLAYFVNDEIGDGSNYDRYSFDAATTADSPYEEAGQINARVEREFTSGEVTHKLGGSLQYSQLDFMADAATVVGEDTNGLAAAAHWQLDWKQWQLQLQYIHYDYDIDNSERIALSAFQYPFEIAAEADVATVNIAKSVDVDWGPITNLNFYNDYSQVMASGQGLDDSIQNVTGVAITAGKFYSYVDWIAGKNMWFVDGAGVGINNGDTSWHSRLNINIGFYF</sequence>
<dbReference type="RefSeq" id="WP_059744128.1">
    <property type="nucleotide sequence ID" value="NZ_JBOZOX010000008.1"/>
</dbReference>
<organism evidence="2">
    <name type="scientific">Shewanella frigidimarina</name>
    <dbReference type="NCBI Taxonomy" id="56812"/>
    <lineage>
        <taxon>Bacteria</taxon>
        <taxon>Pseudomonadati</taxon>
        <taxon>Pseudomonadota</taxon>
        <taxon>Gammaproteobacteria</taxon>
        <taxon>Alteromonadales</taxon>
        <taxon>Shewanellaceae</taxon>
        <taxon>Shewanella</taxon>
    </lineage>
</organism>
<name>A0A106C3D0_SHEFR</name>
<dbReference type="AlphaFoldDB" id="A0A106C3D0"/>
<evidence type="ECO:0000313" key="2">
    <source>
        <dbReference type="EMBL" id="KVX03492.1"/>
    </source>
</evidence>
<protein>
    <recommendedName>
        <fullName evidence="4">Phosphate-selective porin O and P</fullName>
    </recommendedName>
</protein>
<proteinExistence type="predicted"/>
<evidence type="ECO:0000313" key="3">
    <source>
        <dbReference type="Proteomes" id="UP000055702"/>
    </source>
</evidence>
<dbReference type="SUPFAM" id="SSF56935">
    <property type="entry name" value="Porins"/>
    <property type="match status" value="1"/>
</dbReference>
<evidence type="ECO:0000256" key="1">
    <source>
        <dbReference type="SAM" id="SignalP"/>
    </source>
</evidence>
<reference evidence="2 3" key="1">
    <citation type="submission" date="2016-01" db="EMBL/GenBank/DDBJ databases">
        <title>Draft genome of the antarctic isolate Shewanella frigidimarina Ag06-30.</title>
        <authorList>
            <person name="Parmeciano Di Noto G."/>
            <person name="Vazquez S."/>
            <person name="Mac Cormack W."/>
            <person name="Iriarte A."/>
            <person name="Quiroga C."/>
        </authorList>
    </citation>
    <scope>NUCLEOTIDE SEQUENCE [LARGE SCALE GENOMIC DNA]</scope>
    <source>
        <strain evidence="2 3">Ag06-30</strain>
    </source>
</reference>
<gene>
    <name evidence="2" type="ORF">AWJ07_02740</name>
</gene>
<dbReference type="Proteomes" id="UP000055702">
    <property type="component" value="Unassembled WGS sequence"/>
</dbReference>
<feature type="chain" id="PRO_5007126063" description="Phosphate-selective porin O and P" evidence="1">
    <location>
        <begin position="23"/>
        <end position="367"/>
    </location>
</feature>
<comment type="caution">
    <text evidence="2">The sequence shown here is derived from an EMBL/GenBank/DDBJ whole genome shotgun (WGS) entry which is preliminary data.</text>
</comment>
<feature type="signal peptide" evidence="1">
    <location>
        <begin position="1"/>
        <end position="22"/>
    </location>
</feature>